<dbReference type="InterPro" id="IPR015943">
    <property type="entry name" value="WD40/YVTN_repeat-like_dom_sf"/>
</dbReference>
<dbReference type="PROSITE" id="PS50082">
    <property type="entry name" value="WD_REPEATS_2"/>
    <property type="match status" value="1"/>
</dbReference>
<evidence type="ECO:0000256" key="2">
    <source>
        <dbReference type="SAM" id="MobiDB-lite"/>
    </source>
</evidence>
<dbReference type="Pfam" id="PF00400">
    <property type="entry name" value="WD40"/>
    <property type="match status" value="2"/>
</dbReference>
<reference evidence="3" key="1">
    <citation type="journal article" date="2014" name="Int. J. Syst. Evol. Microbiol.">
        <title>Complete genome of a new Firmicutes species belonging to the dominant human colonic microbiota ('Ruminococcus bicirculans') reveals two chromosomes and a selective capacity to utilize plant glucans.</title>
        <authorList>
            <consortium name="NISC Comparative Sequencing Program"/>
            <person name="Wegmann U."/>
            <person name="Louis P."/>
            <person name="Goesmann A."/>
            <person name="Henrissat B."/>
            <person name="Duncan S.H."/>
            <person name="Flint H.J."/>
        </authorList>
    </citation>
    <scope>NUCLEOTIDE SEQUENCE</scope>
    <source>
        <strain evidence="3">VKM Ac-1246</strain>
    </source>
</reference>
<evidence type="ECO:0000313" key="4">
    <source>
        <dbReference type="Proteomes" id="UP001142292"/>
    </source>
</evidence>
<dbReference type="SUPFAM" id="SSF82171">
    <property type="entry name" value="DPP6 N-terminal domain-like"/>
    <property type="match status" value="1"/>
</dbReference>
<dbReference type="EMBL" id="BSEL01000010">
    <property type="protein sequence ID" value="GLJ70219.1"/>
    <property type="molecule type" value="Genomic_DNA"/>
</dbReference>
<feature type="region of interest" description="Disordered" evidence="2">
    <location>
        <begin position="1"/>
        <end position="22"/>
    </location>
</feature>
<keyword evidence="1" id="KW-0853">WD repeat</keyword>
<dbReference type="Pfam" id="PF07676">
    <property type="entry name" value="PD40"/>
    <property type="match status" value="1"/>
</dbReference>
<dbReference type="RefSeq" id="WP_189118481.1">
    <property type="nucleotide sequence ID" value="NZ_BMRK01000007.1"/>
</dbReference>
<protein>
    <recommendedName>
        <fullName evidence="5">Anaphase-promoting complex subunit 4 WD40 domain-containing protein</fullName>
    </recommendedName>
</protein>
<dbReference type="Proteomes" id="UP001142292">
    <property type="component" value="Unassembled WGS sequence"/>
</dbReference>
<gene>
    <name evidence="3" type="ORF">GCM10017579_42550</name>
</gene>
<evidence type="ECO:0000256" key="1">
    <source>
        <dbReference type="PROSITE-ProRule" id="PRU00221"/>
    </source>
</evidence>
<organism evidence="3 4">
    <name type="scientific">Nocardioides luteus</name>
    <dbReference type="NCBI Taxonomy" id="1844"/>
    <lineage>
        <taxon>Bacteria</taxon>
        <taxon>Bacillati</taxon>
        <taxon>Actinomycetota</taxon>
        <taxon>Actinomycetes</taxon>
        <taxon>Propionibacteriales</taxon>
        <taxon>Nocardioidaceae</taxon>
        <taxon>Nocardioides</taxon>
    </lineage>
</organism>
<evidence type="ECO:0000313" key="3">
    <source>
        <dbReference type="EMBL" id="GLJ70219.1"/>
    </source>
</evidence>
<dbReference type="Gene3D" id="2.130.10.10">
    <property type="entry name" value="YVTN repeat-like/Quinoprotein amine dehydrogenase"/>
    <property type="match status" value="2"/>
</dbReference>
<dbReference type="InterPro" id="IPR011659">
    <property type="entry name" value="WD40"/>
</dbReference>
<dbReference type="SMART" id="SM00320">
    <property type="entry name" value="WD40"/>
    <property type="match status" value="6"/>
</dbReference>
<reference evidence="3" key="2">
    <citation type="submission" date="2023-01" db="EMBL/GenBank/DDBJ databases">
        <authorList>
            <person name="Sun Q."/>
            <person name="Evtushenko L."/>
        </authorList>
    </citation>
    <scope>NUCLEOTIDE SEQUENCE</scope>
    <source>
        <strain evidence="3">VKM Ac-1246</strain>
    </source>
</reference>
<name>A0ABQ5T2A1_9ACTN</name>
<dbReference type="InterPro" id="IPR001680">
    <property type="entry name" value="WD40_rpt"/>
</dbReference>
<comment type="caution">
    <text evidence="3">The sequence shown here is derived from an EMBL/GenBank/DDBJ whole genome shotgun (WGS) entry which is preliminary data.</text>
</comment>
<accession>A0ABQ5T2A1</accession>
<evidence type="ECO:0008006" key="5">
    <source>
        <dbReference type="Google" id="ProtNLM"/>
    </source>
</evidence>
<feature type="repeat" description="WD" evidence="1">
    <location>
        <begin position="203"/>
        <end position="244"/>
    </location>
</feature>
<dbReference type="PANTHER" id="PTHR19879">
    <property type="entry name" value="TRANSCRIPTION INITIATION FACTOR TFIID"/>
    <property type="match status" value="1"/>
</dbReference>
<proteinExistence type="predicted"/>
<dbReference type="PANTHER" id="PTHR19879:SF9">
    <property type="entry name" value="TRANSCRIPTION INITIATION FACTOR TFIID SUBUNIT 5"/>
    <property type="match status" value="1"/>
</dbReference>
<sequence length="417" mass="42088">MALTFGQVKTRKAAPPGAAGDGLKADLRTLESSRDALEAGGVPASWQGLAADAARTRRATSAAGPAYPVSMRPRTRLLSAPLIGVLAAALLAGCAGDRDKDGCDISAAGGSFSLAAAIEPTRLDARSVVTDPDGKYVVASCSEGMCRWDRAGGAYETVSKDGYGAISADLALVARKVGCSDVALVEVDGGEQVQRLEGLPNPKVTDASPVGPIAFSPDGELVAAAGLEGDLIIWSVEDGEEVASADLEGGIGSISFSPDGELVAVTGGDSVTILETDSGEEAGKISAASGVRPAWSSDGRWLAGATTEGYPTIWNTTSFEAVESLPGGGAVAVAFSPDASSLAVVTAQPMLSVWTPKGLGGSGADRDVTRSVPARSEVLFSPDGRTVFTASAAEGVAAWDLATGKPAAELDQPPLDR</sequence>
<keyword evidence="4" id="KW-1185">Reference proteome</keyword>